<keyword evidence="6" id="KW-0411">Iron-sulfur</keyword>
<dbReference type="GO" id="GO:0016020">
    <property type="term" value="C:membrane"/>
    <property type="evidence" value="ECO:0007669"/>
    <property type="project" value="InterPro"/>
</dbReference>
<feature type="transmembrane region" description="Helical" evidence="7">
    <location>
        <begin position="505"/>
        <end position="524"/>
    </location>
</feature>
<dbReference type="GO" id="GO:0051539">
    <property type="term" value="F:4 iron, 4 sulfur cluster binding"/>
    <property type="evidence" value="ECO:0007669"/>
    <property type="project" value="UniProtKB-KW"/>
</dbReference>
<reference evidence="9 10" key="1">
    <citation type="submission" date="2019-02" db="EMBL/GenBank/DDBJ databases">
        <title>Deep-cultivation of Planctomycetes and their phenomic and genomic characterization uncovers novel biology.</title>
        <authorList>
            <person name="Wiegand S."/>
            <person name="Jogler M."/>
            <person name="Boedeker C."/>
            <person name="Pinto D."/>
            <person name="Vollmers J."/>
            <person name="Rivas-Marin E."/>
            <person name="Kohn T."/>
            <person name="Peeters S.H."/>
            <person name="Heuer A."/>
            <person name="Rast P."/>
            <person name="Oberbeckmann S."/>
            <person name="Bunk B."/>
            <person name="Jeske O."/>
            <person name="Meyerdierks A."/>
            <person name="Storesund J.E."/>
            <person name="Kallscheuer N."/>
            <person name="Luecker S."/>
            <person name="Lage O.M."/>
            <person name="Pohl T."/>
            <person name="Merkel B.J."/>
            <person name="Hornburger P."/>
            <person name="Mueller R.-W."/>
            <person name="Bruemmer F."/>
            <person name="Labrenz M."/>
            <person name="Spormann A.M."/>
            <person name="Op den Camp H."/>
            <person name="Overmann J."/>
            <person name="Amann R."/>
            <person name="Jetten M.S.M."/>
            <person name="Mascher T."/>
            <person name="Medema M.H."/>
            <person name="Devos D.P."/>
            <person name="Kaster A.-K."/>
            <person name="Ovreas L."/>
            <person name="Rohde M."/>
            <person name="Galperin M.Y."/>
            <person name="Jogler C."/>
        </authorList>
    </citation>
    <scope>NUCLEOTIDE SEQUENCE [LARGE SCALE GENOMIC DNA]</scope>
    <source>
        <strain evidence="9 10">Pan216</strain>
    </source>
</reference>
<dbReference type="CDD" id="cd16371">
    <property type="entry name" value="DMSOR_beta_like"/>
    <property type="match status" value="1"/>
</dbReference>
<dbReference type="PROSITE" id="PS00198">
    <property type="entry name" value="4FE4S_FER_1"/>
    <property type="match status" value="1"/>
</dbReference>
<dbReference type="GO" id="GO:0019645">
    <property type="term" value="P:anaerobic electron transport chain"/>
    <property type="evidence" value="ECO:0007669"/>
    <property type="project" value="InterPro"/>
</dbReference>
<gene>
    <name evidence="9" type="primary">dmsB</name>
    <name evidence="9" type="ORF">Pan216_13480</name>
</gene>
<dbReference type="PANTHER" id="PTHR43545">
    <property type="entry name" value="FORMATE DEHYDROGENASE, NITRATE-INDUCIBLE, IRON-SULFUR SUBUNIT"/>
    <property type="match status" value="1"/>
</dbReference>
<evidence type="ECO:0000256" key="3">
    <source>
        <dbReference type="ARBA" id="ARBA00022723"/>
    </source>
</evidence>
<keyword evidence="7" id="KW-1133">Transmembrane helix</keyword>
<dbReference type="InterPro" id="IPR007059">
    <property type="entry name" value="DmsC"/>
</dbReference>
<dbReference type="GO" id="GO:0030313">
    <property type="term" value="C:cell envelope"/>
    <property type="evidence" value="ECO:0007669"/>
    <property type="project" value="UniProtKB-SubCell"/>
</dbReference>
<feature type="transmembrane region" description="Helical" evidence="7">
    <location>
        <begin position="307"/>
        <end position="331"/>
    </location>
</feature>
<evidence type="ECO:0000256" key="1">
    <source>
        <dbReference type="ARBA" id="ARBA00004196"/>
    </source>
</evidence>
<feature type="domain" description="4Fe-4S ferredoxin-type" evidence="8">
    <location>
        <begin position="153"/>
        <end position="182"/>
    </location>
</feature>
<dbReference type="Gene3D" id="3.30.70.20">
    <property type="match status" value="2"/>
</dbReference>
<evidence type="ECO:0000259" key="8">
    <source>
        <dbReference type="PROSITE" id="PS51379"/>
    </source>
</evidence>
<feature type="transmembrane region" description="Helical" evidence="7">
    <location>
        <begin position="273"/>
        <end position="295"/>
    </location>
</feature>
<protein>
    <submittedName>
        <fullName evidence="9">Anaerobic dimethyl sulfoxide reductase chain B</fullName>
    </submittedName>
</protein>
<proteinExistence type="predicted"/>
<sequence>MAIIVDSLTTSTTQDETALAGVSGERLIHHYLQEQQDLTAVERFANAHDASTIPEMRRYYRDLIPLTNPGPGEQFAFQVDLDSCTGCKACVTACHSLNGLDDDEAWRDVGLLHSRETDEPYLQIVTTACHHCVDPACMNGCPVNAYEKDELTGIVRHLDDQCIGCQYCVLKCPYDVPKYNKAKGIVRKCDMCSQRLAKNEAPACVQSCPNSAIRITIVSTEQTEDRADEQVFLPGAPDPSYTKPTTRYRTSKRIPENAIPGDYWTVKKEHAHLPLVIMLVLTQLSVGVYAVNAAITFLHQQIQTGELVAIKALVALFVGLLALGSSTLHLGRPLYAFRAIVGLRKSWLSREIVLFGLFANMAMFYSAYSCYEWVFQRPLLDLGSWLDAGIVTVGVVAIFSSAMIYHDTRRPYWHLGRSLSKFLLTALILGISVNLSVEIVTAAWSNDVPLTTFMRVSAPELCGVLILATLVKMAIDASVFAHLMDNQQTPLKRTAILMARHLSEVTACRFLFALIGGVVIPAVFMLGHQDGDLQNLPFAIIVTSLSLGLSLGAEFAERYLFFTSVAAPKMPGGVPQ</sequence>
<feature type="transmembrane region" description="Helical" evidence="7">
    <location>
        <begin position="422"/>
        <end position="444"/>
    </location>
</feature>
<evidence type="ECO:0000313" key="10">
    <source>
        <dbReference type="Proteomes" id="UP000317093"/>
    </source>
</evidence>
<dbReference type="PANTHER" id="PTHR43545:SF6">
    <property type="entry name" value="FORMATE DEHYDROGENASE, NITRATE-INDUCIBLE, IRON-SULFUR SUBUNIT"/>
    <property type="match status" value="1"/>
</dbReference>
<keyword evidence="4" id="KW-0677">Repeat</keyword>
<keyword evidence="7" id="KW-0472">Membrane</keyword>
<dbReference type="PROSITE" id="PS51379">
    <property type="entry name" value="4FE4S_FER_2"/>
    <property type="match status" value="3"/>
</dbReference>
<dbReference type="Proteomes" id="UP000317093">
    <property type="component" value="Chromosome"/>
</dbReference>
<dbReference type="InterPro" id="IPR017896">
    <property type="entry name" value="4Fe4S_Fe-S-bd"/>
</dbReference>
<organism evidence="9 10">
    <name type="scientific">Kolteria novifilia</name>
    <dbReference type="NCBI Taxonomy" id="2527975"/>
    <lineage>
        <taxon>Bacteria</taxon>
        <taxon>Pseudomonadati</taxon>
        <taxon>Planctomycetota</taxon>
        <taxon>Planctomycetia</taxon>
        <taxon>Kolteriales</taxon>
        <taxon>Kolteriaceae</taxon>
        <taxon>Kolteria</taxon>
    </lineage>
</organism>
<evidence type="ECO:0000256" key="5">
    <source>
        <dbReference type="ARBA" id="ARBA00023004"/>
    </source>
</evidence>
<dbReference type="AlphaFoldDB" id="A0A518B0K2"/>
<dbReference type="GO" id="GO:0046872">
    <property type="term" value="F:metal ion binding"/>
    <property type="evidence" value="ECO:0007669"/>
    <property type="project" value="UniProtKB-KW"/>
</dbReference>
<dbReference type="Pfam" id="PF13247">
    <property type="entry name" value="Fer4_11"/>
    <property type="match status" value="1"/>
</dbReference>
<evidence type="ECO:0000256" key="2">
    <source>
        <dbReference type="ARBA" id="ARBA00022485"/>
    </source>
</evidence>
<feature type="transmembrane region" description="Helical" evidence="7">
    <location>
        <begin position="352"/>
        <end position="368"/>
    </location>
</feature>
<dbReference type="SUPFAM" id="SSF54862">
    <property type="entry name" value="4Fe-4S ferredoxins"/>
    <property type="match status" value="1"/>
</dbReference>
<dbReference type="KEGG" id="knv:Pan216_13480"/>
<accession>A0A518B0K2</accession>
<feature type="transmembrane region" description="Helical" evidence="7">
    <location>
        <begin position="388"/>
        <end position="406"/>
    </location>
</feature>
<evidence type="ECO:0000313" key="9">
    <source>
        <dbReference type="EMBL" id="QDU60507.1"/>
    </source>
</evidence>
<comment type="subcellular location">
    <subcellularLocation>
        <location evidence="1">Cell envelope</location>
    </subcellularLocation>
</comment>
<keyword evidence="10" id="KW-1185">Reference proteome</keyword>
<keyword evidence="7" id="KW-0812">Transmembrane</keyword>
<dbReference type="InterPro" id="IPR017900">
    <property type="entry name" value="4Fe4S_Fe_S_CS"/>
</dbReference>
<keyword evidence="5" id="KW-0408">Iron</keyword>
<dbReference type="RefSeq" id="WP_145256450.1">
    <property type="nucleotide sequence ID" value="NZ_CP036279.1"/>
</dbReference>
<keyword evidence="3" id="KW-0479">Metal-binding</keyword>
<evidence type="ECO:0000256" key="7">
    <source>
        <dbReference type="SAM" id="Phobius"/>
    </source>
</evidence>
<feature type="transmembrane region" description="Helical" evidence="7">
    <location>
        <begin position="464"/>
        <end position="484"/>
    </location>
</feature>
<dbReference type="OrthoDB" id="9810688at2"/>
<feature type="domain" description="4Fe-4S ferredoxin-type" evidence="8">
    <location>
        <begin position="75"/>
        <end position="105"/>
    </location>
</feature>
<feature type="domain" description="4Fe-4S ferredoxin-type" evidence="8">
    <location>
        <begin position="120"/>
        <end position="151"/>
    </location>
</feature>
<feature type="transmembrane region" description="Helical" evidence="7">
    <location>
        <begin position="536"/>
        <end position="556"/>
    </location>
</feature>
<name>A0A518B0K2_9BACT</name>
<keyword evidence="2" id="KW-0004">4Fe-4S</keyword>
<evidence type="ECO:0000256" key="4">
    <source>
        <dbReference type="ARBA" id="ARBA00022737"/>
    </source>
</evidence>
<dbReference type="EMBL" id="CP036279">
    <property type="protein sequence ID" value="QDU60507.1"/>
    <property type="molecule type" value="Genomic_DNA"/>
</dbReference>
<dbReference type="InterPro" id="IPR051555">
    <property type="entry name" value="FDH_Electron_Transfer_Unit"/>
</dbReference>
<dbReference type="Pfam" id="PF04976">
    <property type="entry name" value="DmsC"/>
    <property type="match status" value="1"/>
</dbReference>
<evidence type="ECO:0000256" key="6">
    <source>
        <dbReference type="ARBA" id="ARBA00023014"/>
    </source>
</evidence>